<proteinExistence type="predicted"/>
<evidence type="ECO:0000256" key="1">
    <source>
        <dbReference type="SAM" id="MobiDB-lite"/>
    </source>
</evidence>
<reference evidence="2" key="1">
    <citation type="journal article" date="2023" name="Mol. Biol. Evol.">
        <title>Third-Generation Sequencing Reveals the Adaptive Role of the Epigenome in Three Deep-Sea Polychaetes.</title>
        <authorList>
            <person name="Perez M."/>
            <person name="Aroh O."/>
            <person name="Sun Y."/>
            <person name="Lan Y."/>
            <person name="Juniper S.K."/>
            <person name="Young C.R."/>
            <person name="Angers B."/>
            <person name="Qian P.Y."/>
        </authorList>
    </citation>
    <scope>NUCLEOTIDE SEQUENCE</scope>
    <source>
        <strain evidence="2">R07B-5</strain>
    </source>
</reference>
<feature type="compositionally biased region" description="Polar residues" evidence="1">
    <location>
        <begin position="212"/>
        <end position="231"/>
    </location>
</feature>
<name>A0AAD9L068_RIDPI</name>
<gene>
    <name evidence="2" type="ORF">NP493_420g04021</name>
</gene>
<protein>
    <submittedName>
        <fullName evidence="2">Uncharacterized protein</fullName>
    </submittedName>
</protein>
<dbReference type="Proteomes" id="UP001209878">
    <property type="component" value="Unassembled WGS sequence"/>
</dbReference>
<feature type="compositionally biased region" description="Polar residues" evidence="1">
    <location>
        <begin position="174"/>
        <end position="188"/>
    </location>
</feature>
<feature type="compositionally biased region" description="Basic and acidic residues" evidence="1">
    <location>
        <begin position="286"/>
        <end position="305"/>
    </location>
</feature>
<evidence type="ECO:0000313" key="3">
    <source>
        <dbReference type="Proteomes" id="UP001209878"/>
    </source>
</evidence>
<sequence length="410" mass="43718">TDNATGGLCCSTSPKLKSQWSASDDQSDAYVTSNNNEPCLKDRECEPATDITDHQPTSCGAVASRAGKVLPSSPSIQKAQQVDMSSEDTVLCPSGDGEAMQKTAPVPVPACCDGDFSSNTAAPCQDDVMFDENVNPFKTNSKVGFSPPGGDGVSPLDNSHLPTDLESIDDPFKCSTQLASSPPRTTPNEEGDGHMAVGQNNISLPARDTPSPVMQVNGQSTEDKSSTQTTPKKAIPKSAKQKTTSVKKVRSKFVRPPKRPICQDDDTAIQIYVPEGKGAPGGDQPDATKETHEEQDLTSREKTMEDVVNQNEPVMEPRSEVVSDSRVGTESPLGERTEDIDSVTDTDTAPPQVVRPECVRSTPQSSPDGDTLRLASQQDLNASEEFQPASEKGECCMTVLGEVSASLRER</sequence>
<dbReference type="EMBL" id="JAODUO010000420">
    <property type="protein sequence ID" value="KAK2180919.1"/>
    <property type="molecule type" value="Genomic_DNA"/>
</dbReference>
<keyword evidence="3" id="KW-1185">Reference proteome</keyword>
<feature type="compositionally biased region" description="Polar residues" evidence="1">
    <location>
        <begin position="361"/>
        <end position="372"/>
    </location>
</feature>
<feature type="non-terminal residue" evidence="2">
    <location>
        <position position="1"/>
    </location>
</feature>
<evidence type="ECO:0000313" key="2">
    <source>
        <dbReference type="EMBL" id="KAK2180919.1"/>
    </source>
</evidence>
<organism evidence="2 3">
    <name type="scientific">Ridgeia piscesae</name>
    <name type="common">Tubeworm</name>
    <dbReference type="NCBI Taxonomy" id="27915"/>
    <lineage>
        <taxon>Eukaryota</taxon>
        <taxon>Metazoa</taxon>
        <taxon>Spiralia</taxon>
        <taxon>Lophotrochozoa</taxon>
        <taxon>Annelida</taxon>
        <taxon>Polychaeta</taxon>
        <taxon>Sedentaria</taxon>
        <taxon>Canalipalpata</taxon>
        <taxon>Sabellida</taxon>
        <taxon>Siboglinidae</taxon>
        <taxon>Ridgeia</taxon>
    </lineage>
</organism>
<feature type="region of interest" description="Disordered" evidence="1">
    <location>
        <begin position="139"/>
        <end position="372"/>
    </location>
</feature>
<accession>A0AAD9L068</accession>
<comment type="caution">
    <text evidence="2">The sequence shown here is derived from an EMBL/GenBank/DDBJ whole genome shotgun (WGS) entry which is preliminary data.</text>
</comment>
<feature type="compositionally biased region" description="Basic residues" evidence="1">
    <location>
        <begin position="245"/>
        <end position="258"/>
    </location>
</feature>
<dbReference type="AlphaFoldDB" id="A0AAD9L068"/>